<dbReference type="GO" id="GO:0016740">
    <property type="term" value="F:transferase activity"/>
    <property type="evidence" value="ECO:0007669"/>
    <property type="project" value="UniProtKB-KW"/>
</dbReference>
<keyword evidence="2" id="KW-0808">Transferase</keyword>
<dbReference type="Gene3D" id="3.90.550.10">
    <property type="entry name" value="Spore Coat Polysaccharide Biosynthesis Protein SpsA, Chain A"/>
    <property type="match status" value="1"/>
</dbReference>
<reference evidence="2" key="2">
    <citation type="submission" date="2020-09" db="EMBL/GenBank/DDBJ databases">
        <authorList>
            <person name="Sun Q."/>
            <person name="Zhou Y."/>
        </authorList>
    </citation>
    <scope>NUCLEOTIDE SEQUENCE</scope>
    <source>
        <strain evidence="2">CGMCC 1.10998</strain>
    </source>
</reference>
<feature type="domain" description="Glycosyltransferase 2-like" evidence="1">
    <location>
        <begin position="20"/>
        <end position="145"/>
    </location>
</feature>
<dbReference type="EMBL" id="BMED01000007">
    <property type="protein sequence ID" value="GGC97052.1"/>
    <property type="molecule type" value="Genomic_DNA"/>
</dbReference>
<dbReference type="InterPro" id="IPR029044">
    <property type="entry name" value="Nucleotide-diphossugar_trans"/>
</dbReference>
<sequence>MNNSTHSLAAEGEENVYEVSVIIPAFNAAQTIARAIESVRIQNMDAMEIIVIDDGSADDTYEVAKSLVRPTEIFHVLKMPKNGGVSAARNMGIRHAKGKFLAFLDADDIWLPGKLKQQVAAIKQDPLITLVSCNSKLISEAGEHLKEGHVNRPPVEGDEAWKTLLIYNFLPTPTVLTYRKLVLQLGGFDESLAVGEDLDLWIRLAMLGKIRVLKDILINYYDSTDSLMKRHLWQTQTIVQPMLERHLVTQYSKLSSSEVRHIRGTQSFQMGCNLFFAGAFLPSIPPFIKAAYFGIRPIKSATYIPRALLMEGLSRFKRQR</sequence>
<accession>A0A916V0D4</accession>
<keyword evidence="3" id="KW-1185">Reference proteome</keyword>
<dbReference type="PANTHER" id="PTHR43685">
    <property type="entry name" value="GLYCOSYLTRANSFERASE"/>
    <property type="match status" value="1"/>
</dbReference>
<organism evidence="2 3">
    <name type="scientific">Undibacterium terreum</name>
    <dbReference type="NCBI Taxonomy" id="1224302"/>
    <lineage>
        <taxon>Bacteria</taxon>
        <taxon>Pseudomonadati</taxon>
        <taxon>Pseudomonadota</taxon>
        <taxon>Betaproteobacteria</taxon>
        <taxon>Burkholderiales</taxon>
        <taxon>Oxalobacteraceae</taxon>
        <taxon>Undibacterium</taxon>
    </lineage>
</organism>
<reference evidence="2" key="1">
    <citation type="journal article" date="2014" name="Int. J. Syst. Evol. Microbiol.">
        <title>Complete genome sequence of Corynebacterium casei LMG S-19264T (=DSM 44701T), isolated from a smear-ripened cheese.</title>
        <authorList>
            <consortium name="US DOE Joint Genome Institute (JGI-PGF)"/>
            <person name="Walter F."/>
            <person name="Albersmeier A."/>
            <person name="Kalinowski J."/>
            <person name="Ruckert C."/>
        </authorList>
    </citation>
    <scope>NUCLEOTIDE SEQUENCE</scope>
    <source>
        <strain evidence="2">CGMCC 1.10998</strain>
    </source>
</reference>
<evidence type="ECO:0000313" key="3">
    <source>
        <dbReference type="Proteomes" id="UP000637423"/>
    </source>
</evidence>
<dbReference type="PANTHER" id="PTHR43685:SF2">
    <property type="entry name" value="GLYCOSYLTRANSFERASE 2-LIKE DOMAIN-CONTAINING PROTEIN"/>
    <property type="match status" value="1"/>
</dbReference>
<name>A0A916V0D4_9BURK</name>
<evidence type="ECO:0000313" key="2">
    <source>
        <dbReference type="EMBL" id="GGC97052.1"/>
    </source>
</evidence>
<comment type="caution">
    <text evidence="2">The sequence shown here is derived from an EMBL/GenBank/DDBJ whole genome shotgun (WGS) entry which is preliminary data.</text>
</comment>
<proteinExistence type="predicted"/>
<gene>
    <name evidence="2" type="ORF">GCM10011396_50670</name>
</gene>
<evidence type="ECO:0000259" key="1">
    <source>
        <dbReference type="Pfam" id="PF00535"/>
    </source>
</evidence>
<dbReference type="InterPro" id="IPR001173">
    <property type="entry name" value="Glyco_trans_2-like"/>
</dbReference>
<protein>
    <submittedName>
        <fullName evidence="2">Glycosyl transferase</fullName>
    </submittedName>
</protein>
<dbReference type="InterPro" id="IPR050834">
    <property type="entry name" value="Glycosyltransf_2"/>
</dbReference>
<dbReference type="Pfam" id="PF00535">
    <property type="entry name" value="Glycos_transf_2"/>
    <property type="match status" value="1"/>
</dbReference>
<dbReference type="RefSeq" id="WP_188568949.1">
    <property type="nucleotide sequence ID" value="NZ_BMED01000007.1"/>
</dbReference>
<dbReference type="AlphaFoldDB" id="A0A916V0D4"/>
<dbReference type="SUPFAM" id="SSF53448">
    <property type="entry name" value="Nucleotide-diphospho-sugar transferases"/>
    <property type="match status" value="1"/>
</dbReference>
<dbReference type="Proteomes" id="UP000637423">
    <property type="component" value="Unassembled WGS sequence"/>
</dbReference>